<organism evidence="3 4">
    <name type="scientific">Mesorhizobium plurifarium</name>
    <dbReference type="NCBI Taxonomy" id="69974"/>
    <lineage>
        <taxon>Bacteria</taxon>
        <taxon>Pseudomonadati</taxon>
        <taxon>Pseudomonadota</taxon>
        <taxon>Alphaproteobacteria</taxon>
        <taxon>Hyphomicrobiales</taxon>
        <taxon>Phyllobacteriaceae</taxon>
        <taxon>Mesorhizobium</taxon>
    </lineage>
</organism>
<dbReference type="SFLD" id="SFLDS00019">
    <property type="entry name" value="Glutathione_Transferase_(cytos"/>
    <property type="match status" value="1"/>
</dbReference>
<dbReference type="SFLD" id="SFLDG00358">
    <property type="entry name" value="Main_(cytGST)"/>
    <property type="match status" value="1"/>
</dbReference>
<dbReference type="Proteomes" id="UP000046122">
    <property type="component" value="Unassembled WGS sequence"/>
</dbReference>
<dbReference type="Gene3D" id="1.20.1050.10">
    <property type="match status" value="1"/>
</dbReference>
<name>A0A090GW33_MESPL</name>
<dbReference type="InterPro" id="IPR004046">
    <property type="entry name" value="GST_C"/>
</dbReference>
<dbReference type="EMBL" id="CCNE01000065">
    <property type="protein sequence ID" value="CDX62238.1"/>
    <property type="molecule type" value="Genomic_DNA"/>
</dbReference>
<feature type="domain" description="GST N-terminal" evidence="1">
    <location>
        <begin position="26"/>
        <end position="108"/>
    </location>
</feature>
<dbReference type="Pfam" id="PF13409">
    <property type="entry name" value="GST_N_2"/>
    <property type="match status" value="1"/>
</dbReference>
<gene>
    <name evidence="3" type="ORF">MPL3365_70335</name>
</gene>
<dbReference type="PANTHER" id="PTHR44051:SF2">
    <property type="entry name" value="HYPOTHETICAL GLUTATHIONE S-TRANSFERASE LIKE PROTEIN"/>
    <property type="match status" value="1"/>
</dbReference>
<dbReference type="AlphaFoldDB" id="A0A090GW33"/>
<evidence type="ECO:0000313" key="4">
    <source>
        <dbReference type="Proteomes" id="UP000046122"/>
    </source>
</evidence>
<evidence type="ECO:0000259" key="1">
    <source>
        <dbReference type="PROSITE" id="PS50404"/>
    </source>
</evidence>
<dbReference type="PROSITE" id="PS50404">
    <property type="entry name" value="GST_NTER"/>
    <property type="match status" value="1"/>
</dbReference>
<dbReference type="PROSITE" id="PS50405">
    <property type="entry name" value="GST_CTER"/>
    <property type="match status" value="1"/>
</dbReference>
<protein>
    <submittedName>
        <fullName evidence="3">Glutathione S-transferase</fullName>
    </submittedName>
</protein>
<dbReference type="SUPFAM" id="SSF52833">
    <property type="entry name" value="Thioredoxin-like"/>
    <property type="match status" value="1"/>
</dbReference>
<sequence length="235" mass="25772">MSRECVNRVAHPTTSCEAIAANEGPAMLTLYDYLPSQNAWKIRVLLGLLGIAYETRMVSIFEGESRTEAFLKLNPAGAVPVLAVENGQAIAESNAILVLVAEGTPYLPADRLARAKVMQWLFFEQYYVEPVIGSLRFWTLTGRLERNQALVAGKREAGVRALSALERSLADMPFLVGDVLTIADIAVFAYAHRAEDCDFELADYPAVSAWIERVSEAIGPDYPVHPYSIDPHSGA</sequence>
<proteinExistence type="predicted"/>
<evidence type="ECO:0000259" key="2">
    <source>
        <dbReference type="PROSITE" id="PS50405"/>
    </source>
</evidence>
<dbReference type="CDD" id="cd03056">
    <property type="entry name" value="GST_N_4"/>
    <property type="match status" value="1"/>
</dbReference>
<reference evidence="3 4" key="1">
    <citation type="submission" date="2014-08" db="EMBL/GenBank/DDBJ databases">
        <authorList>
            <person name="Moulin Lionel"/>
        </authorList>
    </citation>
    <scope>NUCLEOTIDE SEQUENCE [LARGE SCALE GENOMIC DNA]</scope>
</reference>
<dbReference type="Pfam" id="PF00043">
    <property type="entry name" value="GST_C"/>
    <property type="match status" value="1"/>
</dbReference>
<dbReference type="InterPro" id="IPR036282">
    <property type="entry name" value="Glutathione-S-Trfase_C_sf"/>
</dbReference>
<dbReference type="InterPro" id="IPR010987">
    <property type="entry name" value="Glutathione-S-Trfase_C-like"/>
</dbReference>
<evidence type="ECO:0000313" key="3">
    <source>
        <dbReference type="EMBL" id="CDX62238.1"/>
    </source>
</evidence>
<accession>A0A090GW33</accession>
<dbReference type="InterPro" id="IPR004045">
    <property type="entry name" value="Glutathione_S-Trfase_N"/>
</dbReference>
<dbReference type="Gene3D" id="3.40.30.10">
    <property type="entry name" value="Glutaredoxin"/>
    <property type="match status" value="1"/>
</dbReference>
<dbReference type="InterPro" id="IPR040079">
    <property type="entry name" value="Glutathione_S-Trfase"/>
</dbReference>
<dbReference type="GO" id="GO:0016740">
    <property type="term" value="F:transferase activity"/>
    <property type="evidence" value="ECO:0007669"/>
    <property type="project" value="UniProtKB-KW"/>
</dbReference>
<dbReference type="PANTHER" id="PTHR44051">
    <property type="entry name" value="GLUTATHIONE S-TRANSFERASE-RELATED"/>
    <property type="match status" value="1"/>
</dbReference>
<keyword evidence="3" id="KW-0808">Transferase</keyword>
<dbReference type="InterPro" id="IPR036249">
    <property type="entry name" value="Thioredoxin-like_sf"/>
</dbReference>
<feature type="domain" description="GST C-terminal" evidence="2">
    <location>
        <begin position="110"/>
        <end position="235"/>
    </location>
</feature>
<dbReference type="SUPFAM" id="SSF47616">
    <property type="entry name" value="GST C-terminal domain-like"/>
    <property type="match status" value="1"/>
</dbReference>